<sequence>MSIASLEAFVRQVIGWREFVRGIYQNFSATQDTVNFWGHHRKLSSVWYKGGSHLPQLERTLKKVFKYSYCHHIERLMVLGNLMLLLEVDPRDAHRWFMEMFVDSSDWVMGPNVYGMALFSDGGIFATKPYICGSNYWRKMSKEKAGDWCEGLDGLYWGFIEKHRDFFAQNPRLSMMVKNLDKLDPARKKKIFAAGEALKNELTEMV</sequence>
<evidence type="ECO:0000313" key="1">
    <source>
        <dbReference type="EMBL" id="MDG0817575.1"/>
    </source>
</evidence>
<gene>
    <name evidence="1" type="ORF">NWE73_14440</name>
</gene>
<dbReference type="Gene3D" id="1.10.10.1710">
    <property type="entry name" value="Deoxyribodipyrimidine photolyase-related"/>
    <property type="match status" value="1"/>
</dbReference>
<proteinExistence type="predicted"/>
<dbReference type="SUPFAM" id="SSF48173">
    <property type="entry name" value="Cryptochrome/photolyase FAD-binding domain"/>
    <property type="match status" value="1"/>
</dbReference>
<dbReference type="PANTHER" id="PTHR38657:SF1">
    <property type="entry name" value="SLR1343 PROTEIN"/>
    <property type="match status" value="1"/>
</dbReference>
<evidence type="ECO:0008006" key="3">
    <source>
        <dbReference type="Google" id="ProtNLM"/>
    </source>
</evidence>
<comment type="caution">
    <text evidence="1">The sequence shown here is derived from an EMBL/GenBank/DDBJ whole genome shotgun (WGS) entry which is preliminary data.</text>
</comment>
<dbReference type="Gene3D" id="1.10.579.10">
    <property type="entry name" value="DNA Cyclobutane Dipyrimidine Photolyase, subunit A, domain 3"/>
    <property type="match status" value="1"/>
</dbReference>
<dbReference type="InterPro" id="IPR052551">
    <property type="entry name" value="UV-DNA_repair_photolyase"/>
</dbReference>
<organism evidence="1 2">
    <name type="scientific">Bdellovibrio svalbardensis</name>
    <dbReference type="NCBI Taxonomy" id="2972972"/>
    <lineage>
        <taxon>Bacteria</taxon>
        <taxon>Pseudomonadati</taxon>
        <taxon>Bdellovibrionota</taxon>
        <taxon>Bdellovibrionia</taxon>
        <taxon>Bdellovibrionales</taxon>
        <taxon>Pseudobdellovibrionaceae</taxon>
        <taxon>Bdellovibrio</taxon>
    </lineage>
</organism>
<name>A0ABT6DL31_9BACT</name>
<dbReference type="EMBL" id="JANRMI010000004">
    <property type="protein sequence ID" value="MDG0817575.1"/>
    <property type="molecule type" value="Genomic_DNA"/>
</dbReference>
<evidence type="ECO:0000313" key="2">
    <source>
        <dbReference type="Proteomes" id="UP001152321"/>
    </source>
</evidence>
<dbReference type="RefSeq" id="WP_277579047.1">
    <property type="nucleotide sequence ID" value="NZ_JANRMI010000004.1"/>
</dbReference>
<dbReference type="Gene3D" id="1.25.40.80">
    <property type="match status" value="1"/>
</dbReference>
<dbReference type="PANTHER" id="PTHR38657">
    <property type="entry name" value="SLR1343 PROTEIN"/>
    <property type="match status" value="1"/>
</dbReference>
<keyword evidence="2" id="KW-1185">Reference proteome</keyword>
<reference evidence="1" key="1">
    <citation type="submission" date="2022-08" db="EMBL/GenBank/DDBJ databases">
        <title>Novel Bdellovibrio Species Isolated from Svalbard: Designation Bdellovibrio svalbardensis.</title>
        <authorList>
            <person name="Mitchell R.J."/>
            <person name="Choi S.Y."/>
        </authorList>
    </citation>
    <scope>NUCLEOTIDE SEQUENCE</scope>
    <source>
        <strain evidence="1">PAP01</strain>
    </source>
</reference>
<dbReference type="InterPro" id="IPR036134">
    <property type="entry name" value="Crypto/Photolyase_FAD-like_sf"/>
</dbReference>
<accession>A0ABT6DL31</accession>
<dbReference type="Proteomes" id="UP001152321">
    <property type="component" value="Unassembled WGS sequence"/>
</dbReference>
<protein>
    <recommendedName>
        <fullName evidence="3">Cryptochrome/DNA photolyase FAD-binding domain-containing protein</fullName>
    </recommendedName>
</protein>